<keyword evidence="4" id="KW-1185">Reference proteome</keyword>
<dbReference type="InterPro" id="IPR014940">
    <property type="entry name" value="BAAT_C"/>
</dbReference>
<organism evidence="3 4">
    <name type="scientific">Terracoccus luteus</name>
    <dbReference type="NCBI Taxonomy" id="53356"/>
    <lineage>
        <taxon>Bacteria</taxon>
        <taxon>Bacillati</taxon>
        <taxon>Actinomycetota</taxon>
        <taxon>Actinomycetes</taxon>
        <taxon>Micrococcales</taxon>
        <taxon>Intrasporangiaceae</taxon>
        <taxon>Terracoccus</taxon>
    </lineage>
</organism>
<dbReference type="Gene3D" id="3.40.50.1820">
    <property type="entry name" value="alpha/beta hydrolase"/>
    <property type="match status" value="1"/>
</dbReference>
<dbReference type="Pfam" id="PF08840">
    <property type="entry name" value="BAAT_C"/>
    <property type="match status" value="1"/>
</dbReference>
<reference evidence="3 4" key="1">
    <citation type="submission" date="2018-10" db="EMBL/GenBank/DDBJ databases">
        <title>Sequencing the genomes of 1000 actinobacteria strains.</title>
        <authorList>
            <person name="Klenk H.-P."/>
        </authorList>
    </citation>
    <scope>NUCLEOTIDE SEQUENCE [LARGE SCALE GENOMIC DNA]</scope>
    <source>
        <strain evidence="3 4">DSM 44267</strain>
    </source>
</reference>
<protein>
    <submittedName>
        <fullName evidence="3">Dienelactone hydrolase</fullName>
    </submittedName>
</protein>
<feature type="region of interest" description="Disordered" evidence="1">
    <location>
        <begin position="129"/>
        <end position="151"/>
    </location>
</feature>
<accession>A0A495Y2J3</accession>
<dbReference type="AlphaFoldDB" id="A0A495Y2J3"/>
<proteinExistence type="predicted"/>
<comment type="caution">
    <text evidence="3">The sequence shown here is derived from an EMBL/GenBank/DDBJ whole genome shotgun (WGS) entry which is preliminary data.</text>
</comment>
<evidence type="ECO:0000256" key="1">
    <source>
        <dbReference type="SAM" id="MobiDB-lite"/>
    </source>
</evidence>
<gene>
    <name evidence="3" type="ORF">DFJ68_2733</name>
</gene>
<sequence length="285" mass="30217">MSVRESRLAEHDTVLAQPVDGGNGTGVLVLGGSSGRVERDRVRVLAQAGVTALGLRWFGGPGLPPAIDEYPLERLSWGIDRLADRCDRIAVIGSSKGAEALLLYSPDDPRVDAVVAFAPTHVAWADLGRRPDEAPRDDRSSWSRGGRPLPFVPYDHEAPTPGDPPAFAPMYAASLAGLADRDPARLEAARLPVERFFGAMLLAAGGDDAVWPSLGSAREIERRRTASGLPTTVVTHPGAGHRVVLPGETPPTGGQPMARGGTEVDDRALGALVHPHLMRVLDLEP</sequence>
<dbReference type="Proteomes" id="UP000278440">
    <property type="component" value="Unassembled WGS sequence"/>
</dbReference>
<dbReference type="GO" id="GO:0016787">
    <property type="term" value="F:hydrolase activity"/>
    <property type="evidence" value="ECO:0007669"/>
    <property type="project" value="UniProtKB-KW"/>
</dbReference>
<dbReference type="EMBL" id="RBXT01000001">
    <property type="protein sequence ID" value="RKT79266.1"/>
    <property type="molecule type" value="Genomic_DNA"/>
</dbReference>
<keyword evidence="3" id="KW-0378">Hydrolase</keyword>
<dbReference type="RefSeq" id="WP_170165776.1">
    <property type="nucleotide sequence ID" value="NZ_RBXT01000001.1"/>
</dbReference>
<evidence type="ECO:0000313" key="4">
    <source>
        <dbReference type="Proteomes" id="UP000278440"/>
    </source>
</evidence>
<evidence type="ECO:0000313" key="3">
    <source>
        <dbReference type="EMBL" id="RKT79266.1"/>
    </source>
</evidence>
<feature type="domain" description="BAAT/Acyl-CoA thioester hydrolase C-terminal" evidence="2">
    <location>
        <begin position="87"/>
        <end position="246"/>
    </location>
</feature>
<dbReference type="InterPro" id="IPR029058">
    <property type="entry name" value="AB_hydrolase_fold"/>
</dbReference>
<evidence type="ECO:0000259" key="2">
    <source>
        <dbReference type="Pfam" id="PF08840"/>
    </source>
</evidence>
<feature type="compositionally biased region" description="Basic and acidic residues" evidence="1">
    <location>
        <begin position="129"/>
        <end position="141"/>
    </location>
</feature>
<name>A0A495Y2J3_9MICO</name>
<dbReference type="SUPFAM" id="SSF53474">
    <property type="entry name" value="alpha/beta-Hydrolases"/>
    <property type="match status" value="1"/>
</dbReference>